<dbReference type="SMART" id="SM00195">
    <property type="entry name" value="DSPc"/>
    <property type="match status" value="1"/>
</dbReference>
<dbReference type="InterPro" id="IPR000387">
    <property type="entry name" value="Tyr_Pase_dom"/>
</dbReference>
<dbReference type="InterPro" id="IPR003595">
    <property type="entry name" value="Tyr_Pase_cat"/>
</dbReference>
<dbReference type="EMBL" id="CP000852">
    <property type="protein sequence ID" value="ABW01401.1"/>
    <property type="molecule type" value="Genomic_DNA"/>
</dbReference>
<dbReference type="eggNOG" id="arCOG03413">
    <property type="taxonomic scope" value="Archaea"/>
</dbReference>
<keyword evidence="6" id="KW-1185">Reference proteome</keyword>
<dbReference type="OrthoDB" id="117569at2157"/>
<dbReference type="GO" id="GO:0005737">
    <property type="term" value="C:cytoplasm"/>
    <property type="evidence" value="ECO:0007669"/>
    <property type="project" value="TreeGrafter"/>
</dbReference>
<reference evidence="5 6" key="1">
    <citation type="submission" date="2007-10" db="EMBL/GenBank/DDBJ databases">
        <title>Complete sequence of Caldivirga maquilingensis IC-167.</title>
        <authorList>
            <consortium name="US DOE Joint Genome Institute"/>
            <person name="Copeland A."/>
            <person name="Lucas S."/>
            <person name="Lapidus A."/>
            <person name="Barry K."/>
            <person name="Glavina del Rio T."/>
            <person name="Dalin E."/>
            <person name="Tice H."/>
            <person name="Pitluck S."/>
            <person name="Saunders E."/>
            <person name="Brettin T."/>
            <person name="Bruce D."/>
            <person name="Detter J.C."/>
            <person name="Han C."/>
            <person name="Schmutz J."/>
            <person name="Larimer F."/>
            <person name="Land M."/>
            <person name="Hauser L."/>
            <person name="Kyrpides N."/>
            <person name="Ivanova N."/>
            <person name="Biddle J.F."/>
            <person name="Zhang Z."/>
            <person name="Fitz-Gibbon S.T."/>
            <person name="Lowe T.M."/>
            <person name="Saltikov C."/>
            <person name="House C.H."/>
            <person name="Richardson P."/>
        </authorList>
    </citation>
    <scope>NUCLEOTIDE SEQUENCE [LARGE SCALE GENOMIC DNA]</scope>
    <source>
        <strain evidence="6">ATCC 700844 / DSM 13496 / JCM 10307 / IC-167</strain>
    </source>
</reference>
<keyword evidence="1" id="KW-0378">Hydrolase</keyword>
<evidence type="ECO:0000259" key="4">
    <source>
        <dbReference type="PROSITE" id="PS50056"/>
    </source>
</evidence>
<dbReference type="PANTHER" id="PTHR10159:SF519">
    <property type="entry name" value="DUAL SPECIFICITY PROTEIN PHOSPHATASE MPK3"/>
    <property type="match status" value="1"/>
</dbReference>
<evidence type="ECO:0000256" key="1">
    <source>
        <dbReference type="ARBA" id="ARBA00022801"/>
    </source>
</evidence>
<name>A8MC95_CALMQ</name>
<dbReference type="PROSITE" id="PS50054">
    <property type="entry name" value="TYR_PHOSPHATASE_DUAL"/>
    <property type="match status" value="1"/>
</dbReference>
<dbReference type="Proteomes" id="UP000001137">
    <property type="component" value="Chromosome"/>
</dbReference>
<proteinExistence type="predicted"/>
<dbReference type="HOGENOM" id="CLU_047330_4_1_2"/>
<dbReference type="AlphaFoldDB" id="A8MC95"/>
<dbReference type="Pfam" id="PF00782">
    <property type="entry name" value="DSPc"/>
    <property type="match status" value="1"/>
</dbReference>
<gene>
    <name evidence="5" type="ordered locus">Cmaq_0558</name>
</gene>
<feature type="domain" description="Tyrosine-protein phosphatase" evidence="3">
    <location>
        <begin position="2"/>
        <end position="157"/>
    </location>
</feature>
<dbReference type="RefSeq" id="WP_012185621.1">
    <property type="nucleotide sequence ID" value="NC_009954.1"/>
</dbReference>
<keyword evidence="2" id="KW-0904">Protein phosphatase</keyword>
<dbReference type="GeneID" id="5709020"/>
<sequence>MNCPYWVIKGKLAGSCAPRGVKDIEAWGRMGIKAVVSLIEEFEFNEIGFPFNNYVDALRRFNIRLLYSPTKDGESPPLDEFMAILRWIDERIHENEPVLVHCNAGVGRSPTVIIGYLMYKGYSLKEAYRFVSNVNDKVSLSFTQALALEELEKLISRRSLVL</sequence>
<dbReference type="KEGG" id="cma:Cmaq_0558"/>
<accession>A8MC95</accession>
<dbReference type="SUPFAM" id="SSF52799">
    <property type="entry name" value="(Phosphotyrosine protein) phosphatases II"/>
    <property type="match status" value="1"/>
</dbReference>
<organism evidence="5 6">
    <name type="scientific">Caldivirga maquilingensis (strain ATCC 700844 / DSM 13496 / JCM 10307 / IC-167)</name>
    <dbReference type="NCBI Taxonomy" id="397948"/>
    <lineage>
        <taxon>Archaea</taxon>
        <taxon>Thermoproteota</taxon>
        <taxon>Thermoprotei</taxon>
        <taxon>Thermoproteales</taxon>
        <taxon>Thermoproteaceae</taxon>
        <taxon>Caldivirga</taxon>
    </lineage>
</organism>
<evidence type="ECO:0000259" key="3">
    <source>
        <dbReference type="PROSITE" id="PS50054"/>
    </source>
</evidence>
<dbReference type="InterPro" id="IPR029021">
    <property type="entry name" value="Prot-tyrosine_phosphatase-like"/>
</dbReference>
<dbReference type="SMART" id="SM00404">
    <property type="entry name" value="PTPc_motif"/>
    <property type="match status" value="1"/>
</dbReference>
<dbReference type="CDD" id="cd14498">
    <property type="entry name" value="DSP"/>
    <property type="match status" value="1"/>
</dbReference>
<dbReference type="InterPro" id="IPR016130">
    <property type="entry name" value="Tyr_Pase_AS"/>
</dbReference>
<dbReference type="PANTHER" id="PTHR10159">
    <property type="entry name" value="DUAL SPECIFICITY PROTEIN PHOSPHATASE"/>
    <property type="match status" value="1"/>
</dbReference>
<evidence type="ECO:0000313" key="5">
    <source>
        <dbReference type="EMBL" id="ABW01401.1"/>
    </source>
</evidence>
<dbReference type="InterPro" id="IPR020422">
    <property type="entry name" value="TYR_PHOSPHATASE_DUAL_dom"/>
</dbReference>
<protein>
    <submittedName>
        <fullName evidence="5">Dual specificity protein phosphatase</fullName>
    </submittedName>
</protein>
<dbReference type="PROSITE" id="PS50056">
    <property type="entry name" value="TYR_PHOSPHATASE_2"/>
    <property type="match status" value="1"/>
</dbReference>
<dbReference type="STRING" id="397948.Cmaq_0558"/>
<evidence type="ECO:0000313" key="6">
    <source>
        <dbReference type="Proteomes" id="UP000001137"/>
    </source>
</evidence>
<dbReference type="Gene3D" id="3.90.190.10">
    <property type="entry name" value="Protein tyrosine phosphatase superfamily"/>
    <property type="match status" value="1"/>
</dbReference>
<dbReference type="GO" id="GO:0004721">
    <property type="term" value="F:phosphoprotein phosphatase activity"/>
    <property type="evidence" value="ECO:0007669"/>
    <property type="project" value="UniProtKB-KW"/>
</dbReference>
<dbReference type="PROSITE" id="PS00383">
    <property type="entry name" value="TYR_PHOSPHATASE_1"/>
    <property type="match status" value="1"/>
</dbReference>
<evidence type="ECO:0000256" key="2">
    <source>
        <dbReference type="ARBA" id="ARBA00022912"/>
    </source>
</evidence>
<dbReference type="FunFam" id="3.90.190.10:FF:000157">
    <property type="entry name" value="Protein-tyrosine phosphatase"/>
    <property type="match status" value="1"/>
</dbReference>
<dbReference type="InterPro" id="IPR000340">
    <property type="entry name" value="Dual-sp_phosphatase_cat-dom"/>
</dbReference>
<feature type="domain" description="Tyrosine specific protein phosphatases" evidence="4">
    <location>
        <begin position="79"/>
        <end position="146"/>
    </location>
</feature>